<evidence type="ECO:0000313" key="2">
    <source>
        <dbReference type="Proteomes" id="UP000054279"/>
    </source>
</evidence>
<accession>A0A0C9TV22</accession>
<dbReference type="Proteomes" id="UP000054279">
    <property type="component" value="Unassembled WGS sequence"/>
</dbReference>
<evidence type="ECO:0000313" key="1">
    <source>
        <dbReference type="EMBL" id="KIJ34208.1"/>
    </source>
</evidence>
<protein>
    <submittedName>
        <fullName evidence="1">Uncharacterized protein</fullName>
    </submittedName>
</protein>
<reference evidence="1 2" key="1">
    <citation type="submission" date="2014-06" db="EMBL/GenBank/DDBJ databases">
        <title>Evolutionary Origins and Diversification of the Mycorrhizal Mutualists.</title>
        <authorList>
            <consortium name="DOE Joint Genome Institute"/>
            <consortium name="Mycorrhizal Genomics Consortium"/>
            <person name="Kohler A."/>
            <person name="Kuo A."/>
            <person name="Nagy L.G."/>
            <person name="Floudas D."/>
            <person name="Copeland A."/>
            <person name="Barry K.W."/>
            <person name="Cichocki N."/>
            <person name="Veneault-Fourrey C."/>
            <person name="LaButti K."/>
            <person name="Lindquist E.A."/>
            <person name="Lipzen A."/>
            <person name="Lundell T."/>
            <person name="Morin E."/>
            <person name="Murat C."/>
            <person name="Riley R."/>
            <person name="Ohm R."/>
            <person name="Sun H."/>
            <person name="Tunlid A."/>
            <person name="Henrissat B."/>
            <person name="Grigoriev I.V."/>
            <person name="Hibbett D.S."/>
            <person name="Martin F."/>
        </authorList>
    </citation>
    <scope>NUCLEOTIDE SEQUENCE [LARGE SCALE GENOMIC DNA]</scope>
    <source>
        <strain evidence="1 2">SS14</strain>
    </source>
</reference>
<gene>
    <name evidence="1" type="ORF">M422DRAFT_263700</name>
</gene>
<organism evidence="1 2">
    <name type="scientific">Sphaerobolus stellatus (strain SS14)</name>
    <dbReference type="NCBI Taxonomy" id="990650"/>
    <lineage>
        <taxon>Eukaryota</taxon>
        <taxon>Fungi</taxon>
        <taxon>Dikarya</taxon>
        <taxon>Basidiomycota</taxon>
        <taxon>Agaricomycotina</taxon>
        <taxon>Agaricomycetes</taxon>
        <taxon>Phallomycetidae</taxon>
        <taxon>Geastrales</taxon>
        <taxon>Sphaerobolaceae</taxon>
        <taxon>Sphaerobolus</taxon>
    </lineage>
</organism>
<name>A0A0C9TV22_SPHS4</name>
<sequence length="183" mass="20265">MMSLASAGALPPHVCEKILFIICNSGRKGKNWLKDKEVGEGWPMAAIYWGRVSCHCLHGGIKLSILAGTMKGYHLDSQAMSILEVGELLSIDTIEQAAAHFCRSGRALHRSVTVRKCNNLANHKELEKSYQQLEKLQQEASPLSQKLKHEFKGGSGIEHALKRLKNIQSKYSEEFAAPQGIAR</sequence>
<proteinExistence type="predicted"/>
<dbReference type="EMBL" id="KN837202">
    <property type="protein sequence ID" value="KIJ34208.1"/>
    <property type="molecule type" value="Genomic_DNA"/>
</dbReference>
<dbReference type="AlphaFoldDB" id="A0A0C9TV22"/>
<keyword evidence="2" id="KW-1185">Reference proteome</keyword>
<dbReference type="HOGENOM" id="CLU_1476023_0_0_1"/>